<dbReference type="EMBL" id="JABMIG020000076">
    <property type="protein sequence ID" value="KAL3794920.1"/>
    <property type="molecule type" value="Genomic_DNA"/>
</dbReference>
<name>A0ABD3Q3Z3_9STRA</name>
<organism evidence="1 2">
    <name type="scientific">Cyclotella cryptica</name>
    <dbReference type="NCBI Taxonomy" id="29204"/>
    <lineage>
        <taxon>Eukaryota</taxon>
        <taxon>Sar</taxon>
        <taxon>Stramenopiles</taxon>
        <taxon>Ochrophyta</taxon>
        <taxon>Bacillariophyta</taxon>
        <taxon>Coscinodiscophyceae</taxon>
        <taxon>Thalassiosirophycidae</taxon>
        <taxon>Stephanodiscales</taxon>
        <taxon>Stephanodiscaceae</taxon>
        <taxon>Cyclotella</taxon>
    </lineage>
</organism>
<proteinExistence type="predicted"/>
<keyword evidence="2" id="KW-1185">Reference proteome</keyword>
<gene>
    <name evidence="1" type="ORF">HJC23_004297</name>
</gene>
<protein>
    <recommendedName>
        <fullName evidence="3">DNA-directed DNA polymerase</fullName>
    </recommendedName>
</protein>
<reference evidence="1 2" key="1">
    <citation type="journal article" date="2020" name="G3 (Bethesda)">
        <title>Improved Reference Genome for Cyclotella cryptica CCMP332, a Model for Cell Wall Morphogenesis, Salinity Adaptation, and Lipid Production in Diatoms (Bacillariophyta).</title>
        <authorList>
            <person name="Roberts W.R."/>
            <person name="Downey K.M."/>
            <person name="Ruck E.C."/>
            <person name="Traller J.C."/>
            <person name="Alverson A.J."/>
        </authorList>
    </citation>
    <scope>NUCLEOTIDE SEQUENCE [LARGE SCALE GENOMIC DNA]</scope>
    <source>
        <strain evidence="1 2">CCMP332</strain>
    </source>
</reference>
<sequence length="171" mass="19496">MESDPNKTYIGLLKGVQLPPKFIQPAKVLPGGMQSSLLIGVPRWMYKELYMNAHMDKAYNTSSAILQAFDRFVVQPICKLFPGTSDCIEETHQIFDLDEECVEGPDPYHFGNDRRKGTDRIHKTKQYQSTMTFQLTAVKKKVVKVEKPNHLVFGYINGSDCSDSEEMKDDE</sequence>
<comment type="caution">
    <text evidence="1">The sequence shown here is derived from an EMBL/GenBank/DDBJ whole genome shotgun (WGS) entry which is preliminary data.</text>
</comment>
<evidence type="ECO:0000313" key="2">
    <source>
        <dbReference type="Proteomes" id="UP001516023"/>
    </source>
</evidence>
<evidence type="ECO:0000313" key="1">
    <source>
        <dbReference type="EMBL" id="KAL3794920.1"/>
    </source>
</evidence>
<dbReference type="Proteomes" id="UP001516023">
    <property type="component" value="Unassembled WGS sequence"/>
</dbReference>
<accession>A0ABD3Q3Z3</accession>
<dbReference type="AlphaFoldDB" id="A0ABD3Q3Z3"/>
<evidence type="ECO:0008006" key="3">
    <source>
        <dbReference type="Google" id="ProtNLM"/>
    </source>
</evidence>